<feature type="transmembrane region" description="Helical" evidence="7">
    <location>
        <begin position="275"/>
        <end position="296"/>
    </location>
</feature>
<dbReference type="GeneID" id="106807477"/>
<dbReference type="Pfam" id="PF13506">
    <property type="entry name" value="Glyco_transf_21"/>
    <property type="match status" value="1"/>
</dbReference>
<evidence type="ECO:0000256" key="7">
    <source>
        <dbReference type="SAM" id="Phobius"/>
    </source>
</evidence>
<dbReference type="RefSeq" id="XP_014665296.1">
    <property type="nucleotide sequence ID" value="XM_014809810.1"/>
</dbReference>
<name>A0ABM1DZC5_PRICU</name>
<accession>A0ABM1DZC5</accession>
<keyword evidence="4 7" id="KW-0812">Transmembrane</keyword>
<proteinExistence type="predicted"/>
<dbReference type="Proteomes" id="UP000695022">
    <property type="component" value="Unplaced"/>
</dbReference>
<dbReference type="PANTHER" id="PTHR12726:SF0">
    <property type="entry name" value="CERAMIDE GLUCOSYLTRANSFERASE"/>
    <property type="match status" value="1"/>
</dbReference>
<comment type="subcellular location">
    <subcellularLocation>
        <location evidence="1">Membrane</location>
        <topology evidence="1">Multi-pass membrane protein</topology>
    </subcellularLocation>
</comment>
<evidence type="ECO:0000256" key="1">
    <source>
        <dbReference type="ARBA" id="ARBA00004141"/>
    </source>
</evidence>
<protein>
    <submittedName>
        <fullName evidence="9">Ceramide glucosyltransferase-like</fullName>
    </submittedName>
</protein>
<organism evidence="8 9">
    <name type="scientific">Priapulus caudatus</name>
    <name type="common">Priapulid worm</name>
    <dbReference type="NCBI Taxonomy" id="37621"/>
    <lineage>
        <taxon>Eukaryota</taxon>
        <taxon>Metazoa</taxon>
        <taxon>Ecdysozoa</taxon>
        <taxon>Scalidophora</taxon>
        <taxon>Priapulida</taxon>
        <taxon>Priapulimorpha</taxon>
        <taxon>Priapulimorphida</taxon>
        <taxon>Priapulidae</taxon>
        <taxon>Priapulus</taxon>
    </lineage>
</organism>
<evidence type="ECO:0000313" key="9">
    <source>
        <dbReference type="RefSeq" id="XP_014665296.1"/>
    </source>
</evidence>
<keyword evidence="3" id="KW-0808">Transferase</keyword>
<feature type="transmembrane region" description="Helical" evidence="7">
    <location>
        <begin position="6"/>
        <end position="32"/>
    </location>
</feature>
<feature type="transmembrane region" description="Helical" evidence="7">
    <location>
        <begin position="243"/>
        <end position="269"/>
    </location>
</feature>
<dbReference type="InterPro" id="IPR025993">
    <property type="entry name" value="Ceramide_glucosylTrfase"/>
</dbReference>
<evidence type="ECO:0000256" key="3">
    <source>
        <dbReference type="ARBA" id="ARBA00022679"/>
    </source>
</evidence>
<evidence type="ECO:0000256" key="5">
    <source>
        <dbReference type="ARBA" id="ARBA00022989"/>
    </source>
</evidence>
<evidence type="ECO:0000313" key="8">
    <source>
        <dbReference type="Proteomes" id="UP000695022"/>
    </source>
</evidence>
<keyword evidence="2" id="KW-0328">Glycosyltransferase</keyword>
<gene>
    <name evidence="9" type="primary">LOC106807477</name>
</gene>
<keyword evidence="8" id="KW-1185">Reference proteome</keyword>
<keyword evidence="5 7" id="KW-1133">Transmembrane helix</keyword>
<evidence type="ECO:0000256" key="4">
    <source>
        <dbReference type="ARBA" id="ARBA00022692"/>
    </source>
</evidence>
<keyword evidence="6 7" id="KW-0472">Membrane</keyword>
<dbReference type="PANTHER" id="PTHR12726">
    <property type="entry name" value="CERAMIDE GLUCOSYLTRANSFERASE"/>
    <property type="match status" value="1"/>
</dbReference>
<reference evidence="9" key="1">
    <citation type="submission" date="2025-08" db="UniProtKB">
        <authorList>
            <consortium name="RefSeq"/>
        </authorList>
    </citation>
    <scope>IDENTIFICATION</scope>
</reference>
<sequence>MAKGDYVVYVIAALFFAGWIFMWSVHVVAIVYGKWRLYRRAPPLVLESGLPGVSIMKPLVGVDSNLFSNLETFFNMNYPKVQANIKHVMNIEKYIVQTNNNMNKYYMANGILYFTVYDRNHNDINTISQYTLDCEFICNRIPNVQIVGGKLAGVNPKINNMMPAYEAAKYELVMVSDSGLRMKEDTLTDMVNTMTDRVGMVHQMPYTCDRTTFPATLEKNVVKALLERLPPPKSDSAWTKLRIAMLPLLIFFEPMSECVVMGIAGSLSIMHLFDWSFLVCYLVHVLIWFLLDYILLKTTQNGALPFGKVDYIVAWLMRELSVVPIFVQALFEPTISWRTGAQVRLRWGGVAEECSGVKK</sequence>
<evidence type="ECO:0000256" key="6">
    <source>
        <dbReference type="ARBA" id="ARBA00023136"/>
    </source>
</evidence>
<evidence type="ECO:0000256" key="2">
    <source>
        <dbReference type="ARBA" id="ARBA00022676"/>
    </source>
</evidence>